<evidence type="ECO:0000256" key="1">
    <source>
        <dbReference type="SAM" id="Phobius"/>
    </source>
</evidence>
<keyword evidence="1" id="KW-1133">Transmembrane helix</keyword>
<evidence type="ECO:0000313" key="3">
    <source>
        <dbReference type="Proteomes" id="UP001272515"/>
    </source>
</evidence>
<dbReference type="Proteomes" id="UP001272515">
    <property type="component" value="Unassembled WGS sequence"/>
</dbReference>
<accession>A0ABU3Z9J5</accession>
<comment type="caution">
    <text evidence="2">The sequence shown here is derived from an EMBL/GenBank/DDBJ whole genome shotgun (WGS) entry which is preliminary data.</text>
</comment>
<evidence type="ECO:0000313" key="2">
    <source>
        <dbReference type="EMBL" id="MDV5088580.1"/>
    </source>
</evidence>
<sequence>MKILYQEESQRAKSATALVAVFVVLLLCAIGYTTYQNIIHNTFLLSEYFVEVVALIVIVKQAVGRYTYILTEDKLVIEEKSLFRKRHFEVDYDMIDGVYAFKQELLSNFKLRYKYRKCSTSDARPVWALIYSIVKGTKVQNARVMLKAEDEFFEKLNEFVPNRVRVPQEDIVFYAAVRADAVKHGEDVKTYYESIMKAAEEAETVDKEQA</sequence>
<keyword evidence="3" id="KW-1185">Reference proteome</keyword>
<keyword evidence="1" id="KW-0812">Transmembrane</keyword>
<dbReference type="EMBL" id="JAWJZB010000007">
    <property type="protein sequence ID" value="MDV5088580.1"/>
    <property type="molecule type" value="Genomic_DNA"/>
</dbReference>
<protein>
    <submittedName>
        <fullName evidence="2">Uncharacterized protein</fullName>
    </submittedName>
</protein>
<reference evidence="2 3" key="1">
    <citation type="submission" date="2023-10" db="EMBL/GenBank/DDBJ databases">
        <title>Veillonella sp. nov., isolated from a pig farm feces dump.</title>
        <authorList>
            <person name="Chang Y.-H."/>
        </authorList>
    </citation>
    <scope>NUCLEOTIDE SEQUENCE [LARGE SCALE GENOMIC DNA]</scope>
    <source>
        <strain evidence="2 3">YH-vei2233</strain>
    </source>
</reference>
<gene>
    <name evidence="2" type="ORF">RVY80_06965</name>
</gene>
<feature type="transmembrane region" description="Helical" evidence="1">
    <location>
        <begin position="12"/>
        <end position="32"/>
    </location>
</feature>
<dbReference type="RefSeq" id="WP_295188270.1">
    <property type="nucleotide sequence ID" value="NZ_JAWJZA010000006.1"/>
</dbReference>
<proteinExistence type="predicted"/>
<name>A0ABU3Z9J5_9FIRM</name>
<organism evidence="2 3">
    <name type="scientific">Veillonella absiana</name>
    <dbReference type="NCBI Taxonomy" id="3079305"/>
    <lineage>
        <taxon>Bacteria</taxon>
        <taxon>Bacillati</taxon>
        <taxon>Bacillota</taxon>
        <taxon>Negativicutes</taxon>
        <taxon>Veillonellales</taxon>
        <taxon>Veillonellaceae</taxon>
        <taxon>Veillonella</taxon>
    </lineage>
</organism>
<keyword evidence="1" id="KW-0472">Membrane</keyword>